<protein>
    <submittedName>
        <fullName evidence="2">Calcium-binding protein</fullName>
    </submittedName>
</protein>
<dbReference type="InterPro" id="IPR043761">
    <property type="entry name" value="DUF5707"/>
</dbReference>
<sequence>MRIRTALAATTGALAIASLVAPAAQAAGSTPADIKVPTLQTPGPQMSAFASSTTGNKQVGDTNITNVVVNGGKNIVVGTAVKKTFSISFTAKDNKGIYSAMAFLWHGSSFTDKGINGAITPTADKATCKKVSSTTSNCKINMTADPKVDLYSNILAGSWKVYVGAAGNDNSIQIKTAYKTQLVQRGAKIDEANAGPEPVVKGQPVTVTGRLARANWDDLAYHGYTGQPVKLQFRAKTSKTYTTVKTLKTDATGRLKTSVKATVDGYWRWSFAGTSTTQDVTILGDFVDVK</sequence>
<keyword evidence="3" id="KW-1185">Reference proteome</keyword>
<accession>A0A939F2Y2</accession>
<dbReference type="EMBL" id="JAFLRJ010000022">
    <property type="protein sequence ID" value="MBO0510774.1"/>
    <property type="molecule type" value="Genomic_DNA"/>
</dbReference>
<dbReference type="AlphaFoldDB" id="A0A939F2Y2"/>
<dbReference type="Pfam" id="PF18968">
    <property type="entry name" value="DUF5707"/>
    <property type="match status" value="1"/>
</dbReference>
<feature type="signal peptide" evidence="1">
    <location>
        <begin position="1"/>
        <end position="26"/>
    </location>
</feature>
<dbReference type="Proteomes" id="UP000664167">
    <property type="component" value="Unassembled WGS sequence"/>
</dbReference>
<organism evidence="2 3">
    <name type="scientific">Streptomyces beijiangensis</name>
    <dbReference type="NCBI Taxonomy" id="163361"/>
    <lineage>
        <taxon>Bacteria</taxon>
        <taxon>Bacillati</taxon>
        <taxon>Actinomycetota</taxon>
        <taxon>Actinomycetes</taxon>
        <taxon>Kitasatosporales</taxon>
        <taxon>Streptomycetaceae</taxon>
        <taxon>Streptomyces</taxon>
    </lineage>
</organism>
<proteinExistence type="predicted"/>
<name>A0A939F2Y2_9ACTN</name>
<evidence type="ECO:0000313" key="2">
    <source>
        <dbReference type="EMBL" id="MBO0510774.1"/>
    </source>
</evidence>
<keyword evidence="1" id="KW-0732">Signal</keyword>
<feature type="chain" id="PRO_5036956294" evidence="1">
    <location>
        <begin position="27"/>
        <end position="290"/>
    </location>
</feature>
<comment type="caution">
    <text evidence="2">The sequence shown here is derived from an EMBL/GenBank/DDBJ whole genome shotgun (WGS) entry which is preliminary data.</text>
</comment>
<dbReference type="RefSeq" id="WP_206959870.1">
    <property type="nucleotide sequence ID" value="NZ_BAAAJJ010000001.1"/>
</dbReference>
<gene>
    <name evidence="2" type="ORF">J0695_02950</name>
</gene>
<reference evidence="2" key="1">
    <citation type="submission" date="2021-03" db="EMBL/GenBank/DDBJ databases">
        <title>Streptomyces poriferae sp. nov., a novel marine sponge-derived Actinobacteria species with anti-MRSA activity.</title>
        <authorList>
            <person name="Sandoval-Powers M."/>
            <person name="Kralova S."/>
            <person name="Nguyen G.-S."/>
            <person name="Fawwal D."/>
            <person name="Degnes K."/>
            <person name="Klinkenberg G."/>
            <person name="Sletta H."/>
            <person name="Wentzel A."/>
            <person name="Liles M.R."/>
        </authorList>
    </citation>
    <scope>NUCLEOTIDE SEQUENCE</scope>
    <source>
        <strain evidence="2">DSM 41794</strain>
    </source>
</reference>
<evidence type="ECO:0000313" key="3">
    <source>
        <dbReference type="Proteomes" id="UP000664167"/>
    </source>
</evidence>
<evidence type="ECO:0000256" key="1">
    <source>
        <dbReference type="SAM" id="SignalP"/>
    </source>
</evidence>